<comment type="caution">
    <text evidence="4">The sequence shown here is derived from an EMBL/GenBank/DDBJ whole genome shotgun (WGS) entry which is preliminary data.</text>
</comment>
<dbReference type="PROSITE" id="PS51371">
    <property type="entry name" value="CBS"/>
    <property type="match status" value="2"/>
</dbReference>
<dbReference type="PANTHER" id="PTHR43080">
    <property type="entry name" value="CBS DOMAIN-CONTAINING PROTEIN CBSX3, MITOCHONDRIAL"/>
    <property type="match status" value="1"/>
</dbReference>
<organism evidence="4 5">
    <name type="scientific">Candidatus Marsarchaeota G2 archaeon OSP_D</name>
    <dbReference type="NCBI Taxonomy" id="1978157"/>
    <lineage>
        <taxon>Archaea</taxon>
        <taxon>Candidatus Marsarchaeota</taxon>
        <taxon>Candidatus Marsarchaeota group 2</taxon>
    </lineage>
</organism>
<dbReference type="InterPro" id="IPR046342">
    <property type="entry name" value="CBS_dom_sf"/>
</dbReference>
<dbReference type="InterPro" id="IPR051257">
    <property type="entry name" value="Diverse_CBS-Domain"/>
</dbReference>
<gene>
    <name evidence="4" type="ORF">B9Q03_05015</name>
</gene>
<dbReference type="AlphaFoldDB" id="A0A2R6AXQ2"/>
<dbReference type="Proteomes" id="UP000240322">
    <property type="component" value="Unassembled WGS sequence"/>
</dbReference>
<dbReference type="EMBL" id="NEXE01000034">
    <property type="protein sequence ID" value="PSN91137.1"/>
    <property type="molecule type" value="Genomic_DNA"/>
</dbReference>
<protein>
    <recommendedName>
        <fullName evidence="3">CBS domain-containing protein</fullName>
    </recommendedName>
</protein>
<name>A0A2R6AXQ2_9ARCH</name>
<accession>A0A2R6AXQ2</accession>
<dbReference type="Gene3D" id="3.10.580.10">
    <property type="entry name" value="CBS-domain"/>
    <property type="match status" value="1"/>
</dbReference>
<evidence type="ECO:0000259" key="3">
    <source>
        <dbReference type="PROSITE" id="PS51371"/>
    </source>
</evidence>
<evidence type="ECO:0000256" key="1">
    <source>
        <dbReference type="ARBA" id="ARBA00023122"/>
    </source>
</evidence>
<sequence>MPIHKRMPRRVEVRARDVMSSPPVTVGASSTLREASEKMWSEKVGSVIVVDNEGYLLGILTERDVVFAVAKGMFEAHEKKPTVDSVMSKNVVTVNTDSSIAQVAQLMSEFNIKHIVVMSQEGRPVGVISLRDMLDVGFGFLRILGSPD</sequence>
<evidence type="ECO:0000313" key="4">
    <source>
        <dbReference type="EMBL" id="PSN91137.1"/>
    </source>
</evidence>
<dbReference type="Pfam" id="PF00571">
    <property type="entry name" value="CBS"/>
    <property type="match status" value="2"/>
</dbReference>
<reference evidence="4 5" key="1">
    <citation type="submission" date="2017-04" db="EMBL/GenBank/DDBJ databases">
        <title>Novel microbial lineages endemic to geothermal iron-oxide mats fill important gaps in the evolutionary history of Archaea.</title>
        <authorList>
            <person name="Jay Z.J."/>
            <person name="Beam J.P."/>
            <person name="Dlakic M."/>
            <person name="Rusch D.B."/>
            <person name="Kozubal M.A."/>
            <person name="Inskeep W.P."/>
        </authorList>
    </citation>
    <scope>NUCLEOTIDE SEQUENCE [LARGE SCALE GENOMIC DNA]</scope>
    <source>
        <strain evidence="4">OSP_D</strain>
    </source>
</reference>
<dbReference type="SUPFAM" id="SSF54631">
    <property type="entry name" value="CBS-domain pair"/>
    <property type="match status" value="1"/>
</dbReference>
<proteinExistence type="predicted"/>
<dbReference type="InterPro" id="IPR000644">
    <property type="entry name" value="CBS_dom"/>
</dbReference>
<dbReference type="CDD" id="cd09836">
    <property type="entry name" value="CBS_pair_arch"/>
    <property type="match status" value="1"/>
</dbReference>
<dbReference type="SMART" id="SM00116">
    <property type="entry name" value="CBS"/>
    <property type="match status" value="2"/>
</dbReference>
<feature type="domain" description="CBS" evidence="3">
    <location>
        <begin position="19"/>
        <end position="75"/>
    </location>
</feature>
<evidence type="ECO:0000256" key="2">
    <source>
        <dbReference type="PROSITE-ProRule" id="PRU00703"/>
    </source>
</evidence>
<feature type="domain" description="CBS" evidence="3">
    <location>
        <begin position="87"/>
        <end position="146"/>
    </location>
</feature>
<dbReference type="PANTHER" id="PTHR43080:SF2">
    <property type="entry name" value="CBS DOMAIN-CONTAINING PROTEIN"/>
    <property type="match status" value="1"/>
</dbReference>
<keyword evidence="1 2" id="KW-0129">CBS domain</keyword>
<evidence type="ECO:0000313" key="5">
    <source>
        <dbReference type="Proteomes" id="UP000240322"/>
    </source>
</evidence>